<evidence type="ECO:0000313" key="2">
    <source>
        <dbReference type="Proteomes" id="UP001055868"/>
    </source>
</evidence>
<protein>
    <submittedName>
        <fullName evidence="1">Uncharacterized protein</fullName>
    </submittedName>
</protein>
<accession>A0ABY4N4R4</accession>
<dbReference type="EMBL" id="CP097218">
    <property type="protein sequence ID" value="UQN29548.1"/>
    <property type="molecule type" value="Genomic_DNA"/>
</dbReference>
<name>A0ABY4N4R4_9MICO</name>
<sequence>MAEDLVATCYQRIGLSAATYSALAKQVDAAFHERLSSRSQELGELTTQRQRLEAESEKFLAGHFADAIDLDTLKRHQDRIRSGLAEIDLKLAADHEQYAGQRKYLASAMNLMTQCATMYRRSDDAAKRLANQEALFEKTSIGEDEQPVVELAEPFNALTPGMLSHAGGQSTTTTVRLEGFEPPTF</sequence>
<proteinExistence type="predicted"/>
<organism evidence="1 2">
    <name type="scientific">Brachybacterium kimchii</name>
    <dbReference type="NCBI Taxonomy" id="2942909"/>
    <lineage>
        <taxon>Bacteria</taxon>
        <taxon>Bacillati</taxon>
        <taxon>Actinomycetota</taxon>
        <taxon>Actinomycetes</taxon>
        <taxon>Micrococcales</taxon>
        <taxon>Dermabacteraceae</taxon>
        <taxon>Brachybacterium</taxon>
    </lineage>
</organism>
<dbReference type="Proteomes" id="UP001055868">
    <property type="component" value="Chromosome"/>
</dbReference>
<reference evidence="1" key="1">
    <citation type="submission" date="2022-05" db="EMBL/GenBank/DDBJ databases">
        <title>Genomic analysis of Brachybacterium sp. CBA3104.</title>
        <authorList>
            <person name="Roh S.W."/>
            <person name="Kim Y.B."/>
            <person name="Kim Y."/>
        </authorList>
    </citation>
    <scope>NUCLEOTIDE SEQUENCE</scope>
    <source>
        <strain evidence="1">CBA3104</strain>
    </source>
</reference>
<dbReference type="RefSeq" id="WP_249478743.1">
    <property type="nucleotide sequence ID" value="NZ_CP097218.1"/>
</dbReference>
<keyword evidence="2" id="KW-1185">Reference proteome</keyword>
<evidence type="ECO:0000313" key="1">
    <source>
        <dbReference type="EMBL" id="UQN29548.1"/>
    </source>
</evidence>
<gene>
    <name evidence="1" type="ORF">M4486_18245</name>
</gene>